<dbReference type="GO" id="GO:0050515">
    <property type="term" value="F:4-(cytidine 5'-diphospho)-2-C-methyl-D-erythritol kinase activity"/>
    <property type="evidence" value="ECO:0007669"/>
    <property type="project" value="UniProtKB-UniRule"/>
</dbReference>
<evidence type="ECO:0000256" key="9">
    <source>
        <dbReference type="HAMAP-Rule" id="MF_00061"/>
    </source>
</evidence>
<dbReference type="SUPFAM" id="SSF55060">
    <property type="entry name" value="GHMP Kinase, C-terminal domain"/>
    <property type="match status" value="1"/>
</dbReference>
<dbReference type="EMBL" id="JAMWYS010000003">
    <property type="protein sequence ID" value="MCO4291433.1"/>
    <property type="molecule type" value="Genomic_DNA"/>
</dbReference>
<sequence length="267" mass="29602">MILFPNAKINLGLNIVEKRWDGFHNIETVFYPIKINDSLEIIEAADTEFFAHGIEIPGDNHDNICLKAYDLLKHDFNLPPIEIHLLKNIPVGAGLGGGSADGAFMIKLLNQKFGLGLTIEQMQVYARKLGSDCAFFIENKPVFAFGKGDEFTGQEINLEHHFLVLVKPAIHVSTADAYGGCAPSKPKTSLQMLLHLPITEWKGLVINDFETTVFPKYPAIARIKEELYENGALYASMSGSGSSVFGIFHEPVQLPNLENDHKVFYGV</sequence>
<dbReference type="EC" id="2.7.1.148" evidence="2 9"/>
<keyword evidence="7 9" id="KW-0067">ATP-binding</keyword>
<accession>A0A9X2F611</accession>
<evidence type="ECO:0000313" key="12">
    <source>
        <dbReference type="EMBL" id="MCO4291433.1"/>
    </source>
</evidence>
<dbReference type="InterPro" id="IPR020568">
    <property type="entry name" value="Ribosomal_Su5_D2-typ_SF"/>
</dbReference>
<feature type="active site" evidence="9">
    <location>
        <position position="132"/>
    </location>
</feature>
<comment type="function">
    <text evidence="9">Catalyzes the phosphorylation of the position 2 hydroxy group of 4-diphosphocytidyl-2C-methyl-D-erythritol.</text>
</comment>
<evidence type="ECO:0000313" key="13">
    <source>
        <dbReference type="Proteomes" id="UP001155182"/>
    </source>
</evidence>
<keyword evidence="9" id="KW-0414">Isoprene biosynthesis</keyword>
<keyword evidence="4 9" id="KW-0808">Transferase</keyword>
<feature type="binding site" evidence="9">
    <location>
        <begin position="90"/>
        <end position="100"/>
    </location>
    <ligand>
        <name>ATP</name>
        <dbReference type="ChEBI" id="CHEBI:30616"/>
    </ligand>
</feature>
<keyword evidence="6 9" id="KW-0418">Kinase</keyword>
<dbReference type="Gene3D" id="3.30.230.10">
    <property type="match status" value="1"/>
</dbReference>
<dbReference type="PANTHER" id="PTHR43527">
    <property type="entry name" value="4-DIPHOSPHOCYTIDYL-2-C-METHYL-D-ERYTHRITOL KINASE, CHLOROPLASTIC"/>
    <property type="match status" value="1"/>
</dbReference>
<comment type="catalytic activity">
    <reaction evidence="9">
        <text>4-CDP-2-C-methyl-D-erythritol + ATP = 4-CDP-2-C-methyl-D-erythritol 2-phosphate + ADP + H(+)</text>
        <dbReference type="Rhea" id="RHEA:18437"/>
        <dbReference type="ChEBI" id="CHEBI:15378"/>
        <dbReference type="ChEBI" id="CHEBI:30616"/>
        <dbReference type="ChEBI" id="CHEBI:57823"/>
        <dbReference type="ChEBI" id="CHEBI:57919"/>
        <dbReference type="ChEBI" id="CHEBI:456216"/>
        <dbReference type="EC" id="2.7.1.148"/>
    </reaction>
</comment>
<dbReference type="HAMAP" id="MF_00061">
    <property type="entry name" value="IspE"/>
    <property type="match status" value="1"/>
</dbReference>
<evidence type="ECO:0000256" key="1">
    <source>
        <dbReference type="ARBA" id="ARBA00009684"/>
    </source>
</evidence>
<dbReference type="NCBIfam" id="TIGR00154">
    <property type="entry name" value="ispE"/>
    <property type="match status" value="1"/>
</dbReference>
<proteinExistence type="inferred from homology"/>
<dbReference type="PIRSF" id="PIRSF010376">
    <property type="entry name" value="IspE"/>
    <property type="match status" value="1"/>
</dbReference>
<protein>
    <recommendedName>
        <fullName evidence="3 9">4-diphosphocytidyl-2-C-methyl-D-erythritol kinase</fullName>
        <shortName evidence="9">CMK</shortName>
        <ecNumber evidence="2 9">2.7.1.148</ecNumber>
    </recommendedName>
    <alternativeName>
        <fullName evidence="8 9">4-(cytidine-5'-diphospho)-2-C-methyl-D-erythritol kinase</fullName>
    </alternativeName>
</protein>
<feature type="domain" description="GHMP kinase N-terminal" evidence="10">
    <location>
        <begin position="63"/>
        <end position="137"/>
    </location>
</feature>
<dbReference type="Pfam" id="PF00288">
    <property type="entry name" value="GHMP_kinases_N"/>
    <property type="match status" value="1"/>
</dbReference>
<dbReference type="InterPro" id="IPR013750">
    <property type="entry name" value="GHMP_kinase_C_dom"/>
</dbReference>
<dbReference type="InterPro" id="IPR014721">
    <property type="entry name" value="Ribsml_uS5_D2-typ_fold_subgr"/>
</dbReference>
<dbReference type="AlphaFoldDB" id="A0A9X2F611"/>
<dbReference type="PANTHER" id="PTHR43527:SF2">
    <property type="entry name" value="4-DIPHOSPHOCYTIDYL-2-C-METHYL-D-ERYTHRITOL KINASE, CHLOROPLASTIC"/>
    <property type="match status" value="1"/>
</dbReference>
<evidence type="ECO:0000259" key="10">
    <source>
        <dbReference type="Pfam" id="PF00288"/>
    </source>
</evidence>
<comment type="similarity">
    <text evidence="1 9">Belongs to the GHMP kinase family. IspE subfamily.</text>
</comment>
<dbReference type="InterPro" id="IPR004424">
    <property type="entry name" value="IspE"/>
</dbReference>
<dbReference type="GO" id="GO:0019288">
    <property type="term" value="P:isopentenyl diphosphate biosynthetic process, methylerythritol 4-phosphate pathway"/>
    <property type="evidence" value="ECO:0007669"/>
    <property type="project" value="UniProtKB-UniRule"/>
</dbReference>
<evidence type="ECO:0000256" key="6">
    <source>
        <dbReference type="ARBA" id="ARBA00022777"/>
    </source>
</evidence>
<evidence type="ECO:0000256" key="8">
    <source>
        <dbReference type="ARBA" id="ARBA00032554"/>
    </source>
</evidence>
<dbReference type="InterPro" id="IPR036554">
    <property type="entry name" value="GHMP_kinase_C_sf"/>
</dbReference>
<evidence type="ECO:0000259" key="11">
    <source>
        <dbReference type="Pfam" id="PF08544"/>
    </source>
</evidence>
<dbReference type="InterPro" id="IPR006204">
    <property type="entry name" value="GHMP_kinase_N_dom"/>
</dbReference>
<keyword evidence="5 9" id="KW-0547">Nucleotide-binding</keyword>
<feature type="active site" evidence="9">
    <location>
        <position position="8"/>
    </location>
</feature>
<evidence type="ECO:0000256" key="5">
    <source>
        <dbReference type="ARBA" id="ARBA00022741"/>
    </source>
</evidence>
<feature type="domain" description="GHMP kinase C-terminal" evidence="11">
    <location>
        <begin position="209"/>
        <end position="252"/>
    </location>
</feature>
<evidence type="ECO:0000256" key="3">
    <source>
        <dbReference type="ARBA" id="ARBA00017473"/>
    </source>
</evidence>
<reference evidence="12" key="1">
    <citation type="submission" date="2022-06" db="EMBL/GenBank/DDBJ databases">
        <title>Solitalea sp. MAHUQ-68 isolated from rhizospheric soil.</title>
        <authorList>
            <person name="Huq M.A."/>
        </authorList>
    </citation>
    <scope>NUCLEOTIDE SEQUENCE</scope>
    <source>
        <strain evidence="12">MAHUQ-68</strain>
    </source>
</reference>
<evidence type="ECO:0000256" key="2">
    <source>
        <dbReference type="ARBA" id="ARBA00012052"/>
    </source>
</evidence>
<dbReference type="SUPFAM" id="SSF54211">
    <property type="entry name" value="Ribosomal protein S5 domain 2-like"/>
    <property type="match status" value="1"/>
</dbReference>
<dbReference type="GO" id="GO:0005524">
    <property type="term" value="F:ATP binding"/>
    <property type="evidence" value="ECO:0007669"/>
    <property type="project" value="UniProtKB-UniRule"/>
</dbReference>
<dbReference type="GO" id="GO:0016114">
    <property type="term" value="P:terpenoid biosynthetic process"/>
    <property type="evidence" value="ECO:0007669"/>
    <property type="project" value="UniProtKB-UniRule"/>
</dbReference>
<gene>
    <name evidence="9 12" type="primary">ispE</name>
    <name evidence="12" type="ORF">NF867_00975</name>
</gene>
<dbReference type="Proteomes" id="UP001155182">
    <property type="component" value="Unassembled WGS sequence"/>
</dbReference>
<evidence type="ECO:0000256" key="7">
    <source>
        <dbReference type="ARBA" id="ARBA00022840"/>
    </source>
</evidence>
<dbReference type="Pfam" id="PF08544">
    <property type="entry name" value="GHMP_kinases_C"/>
    <property type="match status" value="1"/>
</dbReference>
<comment type="pathway">
    <text evidence="9">Isoprenoid biosynthesis; isopentenyl diphosphate biosynthesis via DXP pathway; isopentenyl diphosphate from 1-deoxy-D-xylulose 5-phosphate: step 3/6.</text>
</comment>
<name>A0A9X2F611_9SPHI</name>
<dbReference type="RefSeq" id="WP_252585667.1">
    <property type="nucleotide sequence ID" value="NZ_JAMWYS010000003.1"/>
</dbReference>
<organism evidence="12 13">
    <name type="scientific">Solitalea agri</name>
    <dbReference type="NCBI Taxonomy" id="2953739"/>
    <lineage>
        <taxon>Bacteria</taxon>
        <taxon>Pseudomonadati</taxon>
        <taxon>Bacteroidota</taxon>
        <taxon>Sphingobacteriia</taxon>
        <taxon>Sphingobacteriales</taxon>
        <taxon>Sphingobacteriaceae</taxon>
        <taxon>Solitalea</taxon>
    </lineage>
</organism>
<evidence type="ECO:0000256" key="4">
    <source>
        <dbReference type="ARBA" id="ARBA00022679"/>
    </source>
</evidence>
<comment type="caution">
    <text evidence="12">The sequence shown here is derived from an EMBL/GenBank/DDBJ whole genome shotgun (WGS) entry which is preliminary data.</text>
</comment>
<keyword evidence="13" id="KW-1185">Reference proteome</keyword>
<dbReference type="Gene3D" id="3.30.70.890">
    <property type="entry name" value="GHMP kinase, C-terminal domain"/>
    <property type="match status" value="1"/>
</dbReference>